<dbReference type="Gene3D" id="2.10.25.10">
    <property type="entry name" value="Laminin"/>
    <property type="match status" value="2"/>
</dbReference>
<feature type="domain" description="EGF-like" evidence="4">
    <location>
        <begin position="181"/>
        <end position="221"/>
    </location>
</feature>
<dbReference type="InterPro" id="IPR045266">
    <property type="entry name" value="DOH_DOMON"/>
</dbReference>
<protein>
    <submittedName>
        <fullName evidence="6">Uncharacterized protein</fullName>
    </submittedName>
</protein>
<comment type="caution">
    <text evidence="1">Lacks conserved residue(s) required for the propagation of feature annotation.</text>
</comment>
<feature type="domain" description="DOMON" evidence="5">
    <location>
        <begin position="335"/>
        <end position="461"/>
    </location>
</feature>
<gene>
    <name evidence="6" type="ORF">CYNAS_LOCUS20355</name>
</gene>
<evidence type="ECO:0000259" key="4">
    <source>
        <dbReference type="PROSITE" id="PS50026"/>
    </source>
</evidence>
<organism evidence="6 7">
    <name type="scientific">Cylicocyclus nassatus</name>
    <name type="common">Nematode worm</name>
    <dbReference type="NCBI Taxonomy" id="53992"/>
    <lineage>
        <taxon>Eukaryota</taxon>
        <taxon>Metazoa</taxon>
        <taxon>Ecdysozoa</taxon>
        <taxon>Nematoda</taxon>
        <taxon>Chromadorea</taxon>
        <taxon>Rhabditida</taxon>
        <taxon>Rhabditina</taxon>
        <taxon>Rhabditomorpha</taxon>
        <taxon>Strongyloidea</taxon>
        <taxon>Strongylidae</taxon>
        <taxon>Cylicocyclus</taxon>
    </lineage>
</organism>
<keyword evidence="1" id="KW-0245">EGF-like domain</keyword>
<dbReference type="PANTHER" id="PTHR46901">
    <property type="entry name" value="GH04942P"/>
    <property type="match status" value="1"/>
</dbReference>
<evidence type="ECO:0000256" key="3">
    <source>
        <dbReference type="SAM" id="SignalP"/>
    </source>
</evidence>
<dbReference type="PROSITE" id="PS00022">
    <property type="entry name" value="EGF_1"/>
    <property type="match status" value="1"/>
</dbReference>
<evidence type="ECO:0000256" key="1">
    <source>
        <dbReference type="PROSITE-ProRule" id="PRU00076"/>
    </source>
</evidence>
<dbReference type="EMBL" id="CATQJL010000316">
    <property type="protein sequence ID" value="CAJ0608372.1"/>
    <property type="molecule type" value="Genomic_DNA"/>
</dbReference>
<keyword evidence="1" id="KW-1015">Disulfide bond</keyword>
<sequence>MRDLVPFLSLAFLAVSDAHVALTFPEARYPPLDFLDTSRTHGPCGVPLPQRPHYTNLIAGSTYNITWRMQYPHQGGYRIALIDKEGQIVEELSPLNGMEFAGTDEPITQSQNVQFTRPCSQCTVIFERQALEWGQNYRFRSCADVNVLETMPEIDRCSGHGTLAENRCVCEHGYKGDICQYITNCHHDDDCLNGGKCLAEPNSIASASCYCSYGFFGKNCEQTYDRVEDTCFSYASIQEKKYEMYGMFDSSCYNKEKINENDVIYYRKVKNDVEIILDFASTSWVSIGWRPEGLDKSCRLFPDLEGVRSKRSSTVELPPLLPPPSQPIRRDPPPPSSQSEPVFDRDHPPTKIAQEGPRPVMPRNNGLLETALKAPLHAMDCVDVLIGAVRDGRTRVQDSYSRDRSTPLEDHWYDGEMSLLASAGREIDGRTIVMFRRAVQEIEPTDHPLGPGRMFVVWAKGQEQGAYTHVAQSALDDGNHSNIQFYPDDILKYHGAKNRGVHPIDFTTPVKMLRPGDAAFGVNIATSPAQQPVHQDIAEASDASTTTSLPDTLLTSDQLPYEESSSNIRDLTILSFLITALIVLY</sequence>
<dbReference type="SUPFAM" id="SSF57196">
    <property type="entry name" value="EGF/Laminin"/>
    <property type="match status" value="1"/>
</dbReference>
<dbReference type="Pfam" id="PF23106">
    <property type="entry name" value="EGF_Teneurin"/>
    <property type="match status" value="1"/>
</dbReference>
<feature type="signal peptide" evidence="3">
    <location>
        <begin position="1"/>
        <end position="18"/>
    </location>
</feature>
<evidence type="ECO:0000313" key="6">
    <source>
        <dbReference type="EMBL" id="CAJ0608372.1"/>
    </source>
</evidence>
<evidence type="ECO:0000259" key="5">
    <source>
        <dbReference type="PROSITE" id="PS50836"/>
    </source>
</evidence>
<dbReference type="PROSITE" id="PS50836">
    <property type="entry name" value="DOMON"/>
    <property type="match status" value="1"/>
</dbReference>
<dbReference type="CDD" id="cd00054">
    <property type="entry name" value="EGF_CA"/>
    <property type="match status" value="1"/>
</dbReference>
<comment type="caution">
    <text evidence="6">The sequence shown here is derived from an EMBL/GenBank/DDBJ whole genome shotgun (WGS) entry which is preliminary data.</text>
</comment>
<dbReference type="PROSITE" id="PS50026">
    <property type="entry name" value="EGF_3"/>
    <property type="match status" value="1"/>
</dbReference>
<accession>A0AA36HCW7</accession>
<dbReference type="InterPro" id="IPR005018">
    <property type="entry name" value="DOMON_domain"/>
</dbReference>
<reference evidence="6" key="1">
    <citation type="submission" date="2023-07" db="EMBL/GenBank/DDBJ databases">
        <authorList>
            <consortium name="CYATHOMIX"/>
        </authorList>
    </citation>
    <scope>NUCLEOTIDE SEQUENCE</scope>
    <source>
        <strain evidence="6">N/A</strain>
    </source>
</reference>
<dbReference type="AlphaFoldDB" id="A0AA36HCW7"/>
<dbReference type="PANTHER" id="PTHR46901:SF2">
    <property type="entry name" value="GH04942P"/>
    <property type="match status" value="1"/>
</dbReference>
<feature type="region of interest" description="Disordered" evidence="2">
    <location>
        <begin position="312"/>
        <end position="364"/>
    </location>
</feature>
<proteinExistence type="predicted"/>
<dbReference type="PROSITE" id="PS01186">
    <property type="entry name" value="EGF_2"/>
    <property type="match status" value="1"/>
</dbReference>
<name>A0AA36HCW7_CYLNA</name>
<dbReference type="CDD" id="cd09631">
    <property type="entry name" value="DOMON_DOH"/>
    <property type="match status" value="1"/>
</dbReference>
<dbReference type="InterPro" id="IPR000742">
    <property type="entry name" value="EGF"/>
</dbReference>
<keyword evidence="3" id="KW-0732">Signal</keyword>
<dbReference type="Proteomes" id="UP001176961">
    <property type="component" value="Unassembled WGS sequence"/>
</dbReference>
<dbReference type="SMART" id="SM00181">
    <property type="entry name" value="EGF"/>
    <property type="match status" value="2"/>
</dbReference>
<evidence type="ECO:0000313" key="7">
    <source>
        <dbReference type="Proteomes" id="UP001176961"/>
    </source>
</evidence>
<feature type="chain" id="PRO_5041377221" evidence="3">
    <location>
        <begin position="19"/>
        <end position="585"/>
    </location>
</feature>
<feature type="disulfide bond" evidence="1">
    <location>
        <begin position="211"/>
        <end position="220"/>
    </location>
</feature>
<keyword evidence="7" id="KW-1185">Reference proteome</keyword>
<evidence type="ECO:0000256" key="2">
    <source>
        <dbReference type="SAM" id="MobiDB-lite"/>
    </source>
</evidence>